<keyword evidence="3" id="KW-0238">DNA-binding</keyword>
<keyword evidence="4" id="KW-0804">Transcription</keyword>
<dbReference type="InterPro" id="IPR005119">
    <property type="entry name" value="LysR_subst-bd"/>
</dbReference>
<evidence type="ECO:0000256" key="1">
    <source>
        <dbReference type="ARBA" id="ARBA00009437"/>
    </source>
</evidence>
<dbReference type="InterPro" id="IPR058163">
    <property type="entry name" value="LysR-type_TF_proteobact-type"/>
</dbReference>
<comment type="similarity">
    <text evidence="1">Belongs to the LysR transcriptional regulatory family.</text>
</comment>
<dbReference type="PANTHER" id="PTHR30537:SF5">
    <property type="entry name" value="HTH-TYPE TRANSCRIPTIONAL ACTIVATOR TTDR-RELATED"/>
    <property type="match status" value="1"/>
</dbReference>
<dbReference type="PROSITE" id="PS50931">
    <property type="entry name" value="HTH_LYSR"/>
    <property type="match status" value="1"/>
</dbReference>
<accession>A0ABN1L660</accession>
<name>A0ABN1L660_9GAMM</name>
<organism evidence="6 7">
    <name type="scientific">Colwellia asteriadis</name>
    <dbReference type="NCBI Taxonomy" id="517723"/>
    <lineage>
        <taxon>Bacteria</taxon>
        <taxon>Pseudomonadati</taxon>
        <taxon>Pseudomonadota</taxon>
        <taxon>Gammaproteobacteria</taxon>
        <taxon>Alteromonadales</taxon>
        <taxon>Colwelliaceae</taxon>
        <taxon>Colwellia</taxon>
    </lineage>
</organism>
<dbReference type="PANTHER" id="PTHR30537">
    <property type="entry name" value="HTH-TYPE TRANSCRIPTIONAL REGULATOR"/>
    <property type="match status" value="1"/>
</dbReference>
<dbReference type="Pfam" id="PF03466">
    <property type="entry name" value="LysR_substrate"/>
    <property type="match status" value="1"/>
</dbReference>
<evidence type="ECO:0000259" key="5">
    <source>
        <dbReference type="PROSITE" id="PS50931"/>
    </source>
</evidence>
<keyword evidence="7" id="KW-1185">Reference proteome</keyword>
<evidence type="ECO:0000256" key="3">
    <source>
        <dbReference type="ARBA" id="ARBA00023125"/>
    </source>
</evidence>
<comment type="caution">
    <text evidence="6">The sequence shown here is derived from an EMBL/GenBank/DDBJ whole genome shotgun (WGS) entry which is preliminary data.</text>
</comment>
<feature type="domain" description="HTH lysR-type" evidence="5">
    <location>
        <begin position="1"/>
        <end position="59"/>
    </location>
</feature>
<evidence type="ECO:0000313" key="6">
    <source>
        <dbReference type="EMBL" id="GAA0816106.1"/>
    </source>
</evidence>
<dbReference type="EMBL" id="BAAAFA010000004">
    <property type="protein sequence ID" value="GAA0816106.1"/>
    <property type="molecule type" value="Genomic_DNA"/>
</dbReference>
<dbReference type="RefSeq" id="WP_215980442.1">
    <property type="nucleotide sequence ID" value="NZ_BAAAFA010000004.1"/>
</dbReference>
<protein>
    <submittedName>
        <fullName evidence="6">LysR substrate-binding domain-containing protein</fullName>
    </submittedName>
</protein>
<dbReference type="Proteomes" id="UP001500021">
    <property type="component" value="Unassembled WGS sequence"/>
</dbReference>
<evidence type="ECO:0000256" key="2">
    <source>
        <dbReference type="ARBA" id="ARBA00023015"/>
    </source>
</evidence>
<evidence type="ECO:0000313" key="7">
    <source>
        <dbReference type="Proteomes" id="UP001500021"/>
    </source>
</evidence>
<sequence length="297" mass="33897">MDKLTYYKSYVAIIDKKSLKNAAHYLNLSPSAVSKHLSILEKYYGTDLVIRDAKNIKVTGEGKAFYHQCKSVLTSLAQAESVFSNDTRNTASILRITLPQILTQGRVMSMLAMFTKQYPQIKLDIITSNNNLDLIEQDIDFAFRGGFLSDSQVRSTKLFRACTILCAPASFTKNLAPADQLRMITDTLLIPSYVNLSTLRTYLQKIGIKKPLDQFTTINDAFSYKNAVLAGMGVGIFLDFFIKDELEEQSVWQITEPHHFQYRTLDFNMIFHKNIQLATSHELFKSFVVNYFNDYIN</sequence>
<proteinExistence type="inferred from homology"/>
<reference evidence="6 7" key="1">
    <citation type="journal article" date="2019" name="Int. J. Syst. Evol. Microbiol.">
        <title>The Global Catalogue of Microorganisms (GCM) 10K type strain sequencing project: providing services to taxonomists for standard genome sequencing and annotation.</title>
        <authorList>
            <consortium name="The Broad Institute Genomics Platform"/>
            <consortium name="The Broad Institute Genome Sequencing Center for Infectious Disease"/>
            <person name="Wu L."/>
            <person name="Ma J."/>
        </authorList>
    </citation>
    <scope>NUCLEOTIDE SEQUENCE [LARGE SCALE GENOMIC DNA]</scope>
    <source>
        <strain evidence="6 7">JCM 15608</strain>
    </source>
</reference>
<gene>
    <name evidence="6" type="ORF">GCM10009111_15390</name>
</gene>
<dbReference type="InterPro" id="IPR000847">
    <property type="entry name" value="LysR_HTH_N"/>
</dbReference>
<keyword evidence="2" id="KW-0805">Transcription regulation</keyword>
<dbReference type="Pfam" id="PF00126">
    <property type="entry name" value="HTH_1"/>
    <property type="match status" value="1"/>
</dbReference>
<evidence type="ECO:0000256" key="4">
    <source>
        <dbReference type="ARBA" id="ARBA00023163"/>
    </source>
</evidence>